<evidence type="ECO:0000313" key="2">
    <source>
        <dbReference type="EMBL" id="CAG05202.1"/>
    </source>
</evidence>
<dbReference type="AlphaFoldDB" id="Q4S2D0"/>
<keyword evidence="1" id="KW-0472">Membrane</keyword>
<reference evidence="2" key="1">
    <citation type="journal article" date="2004" name="Nature">
        <title>Genome duplication in the teleost fish Tetraodon nigroviridis reveals the early vertebrate proto-karyotype.</title>
        <authorList>
            <person name="Jaillon O."/>
            <person name="Aury J.-M."/>
            <person name="Brunet F."/>
            <person name="Petit J.-L."/>
            <person name="Stange-Thomann N."/>
            <person name="Mauceli E."/>
            <person name="Bouneau L."/>
            <person name="Fischer C."/>
            <person name="Ozouf-Costaz C."/>
            <person name="Bernot A."/>
            <person name="Nicaud S."/>
            <person name="Jaffe D."/>
            <person name="Fisher S."/>
            <person name="Lutfalla G."/>
            <person name="Dossat C."/>
            <person name="Segurens B."/>
            <person name="Dasilva C."/>
            <person name="Salanoubat M."/>
            <person name="Levy M."/>
            <person name="Boudet N."/>
            <person name="Castellano S."/>
            <person name="Anthouard V."/>
            <person name="Jubin C."/>
            <person name="Castelli V."/>
            <person name="Katinka M."/>
            <person name="Vacherie B."/>
            <person name="Biemont C."/>
            <person name="Skalli Z."/>
            <person name="Cattolico L."/>
            <person name="Poulain J."/>
            <person name="De Berardinis V."/>
            <person name="Cruaud C."/>
            <person name="Duprat S."/>
            <person name="Brottier P."/>
            <person name="Coutanceau J.-P."/>
            <person name="Gouzy J."/>
            <person name="Parra G."/>
            <person name="Lardier G."/>
            <person name="Chapple C."/>
            <person name="McKernan K.J."/>
            <person name="McEwan P."/>
            <person name="Bosak S."/>
            <person name="Kellis M."/>
            <person name="Volff J.-N."/>
            <person name="Guigo R."/>
            <person name="Zody M.C."/>
            <person name="Mesirov J."/>
            <person name="Lindblad-Toh K."/>
            <person name="Birren B."/>
            <person name="Nusbaum C."/>
            <person name="Kahn D."/>
            <person name="Robinson-Rechavi M."/>
            <person name="Laudet V."/>
            <person name="Schachter V."/>
            <person name="Quetier F."/>
            <person name="Saurin W."/>
            <person name="Scarpelli C."/>
            <person name="Wincker P."/>
            <person name="Lander E.S."/>
            <person name="Weissenbach J."/>
            <person name="Roest Crollius H."/>
        </authorList>
    </citation>
    <scope>NUCLEOTIDE SEQUENCE [LARGE SCALE GENOMIC DNA]</scope>
</reference>
<comment type="caution">
    <text evidence="2">The sequence shown here is derived from an EMBL/GenBank/DDBJ whole genome shotgun (WGS) entry which is preliminary data.</text>
</comment>
<proteinExistence type="predicted"/>
<feature type="transmembrane region" description="Helical" evidence="1">
    <location>
        <begin position="40"/>
        <end position="59"/>
    </location>
</feature>
<name>Q4S2D0_TETNG</name>
<evidence type="ECO:0000256" key="1">
    <source>
        <dbReference type="SAM" id="Phobius"/>
    </source>
</evidence>
<protein>
    <submittedName>
        <fullName evidence="2">(spotted green pufferfish) hypothetical protein</fullName>
    </submittedName>
</protein>
<keyword evidence="1" id="KW-1133">Transmembrane helix</keyword>
<reference evidence="2" key="2">
    <citation type="submission" date="2004-02" db="EMBL/GenBank/DDBJ databases">
        <authorList>
            <consortium name="Genoscope"/>
            <consortium name="Whitehead Institute Centre for Genome Research"/>
        </authorList>
    </citation>
    <scope>NUCLEOTIDE SEQUENCE</scope>
</reference>
<dbReference type="EMBL" id="CAAE01014764">
    <property type="protein sequence ID" value="CAG05202.1"/>
    <property type="molecule type" value="Genomic_DNA"/>
</dbReference>
<dbReference type="KEGG" id="tng:GSTEN00025140G001"/>
<gene>
    <name evidence="2" type="ORF">GSTENG00025140001</name>
</gene>
<keyword evidence="1" id="KW-0812">Transmembrane</keyword>
<sequence length="65" mass="6777">MSFLTGGSGYTQAFLDKHSSIKGGENEVGPRLHLPVHKEAITAFGGHLLLVAGAAALLCDQLRSS</sequence>
<organism evidence="2">
    <name type="scientific">Tetraodon nigroviridis</name>
    <name type="common">Spotted green pufferfish</name>
    <name type="synonym">Chelonodon nigroviridis</name>
    <dbReference type="NCBI Taxonomy" id="99883"/>
    <lineage>
        <taxon>Eukaryota</taxon>
        <taxon>Metazoa</taxon>
        <taxon>Chordata</taxon>
        <taxon>Craniata</taxon>
        <taxon>Vertebrata</taxon>
        <taxon>Euteleostomi</taxon>
        <taxon>Actinopterygii</taxon>
        <taxon>Neopterygii</taxon>
        <taxon>Teleostei</taxon>
        <taxon>Neoteleostei</taxon>
        <taxon>Acanthomorphata</taxon>
        <taxon>Eupercaria</taxon>
        <taxon>Tetraodontiformes</taxon>
        <taxon>Tetradontoidea</taxon>
        <taxon>Tetraodontidae</taxon>
        <taxon>Tetraodon</taxon>
    </lineage>
</organism>
<accession>Q4S2D0</accession>